<dbReference type="SUPFAM" id="SSF47336">
    <property type="entry name" value="ACP-like"/>
    <property type="match status" value="1"/>
</dbReference>
<organism evidence="1 2">
    <name type="scientific">Bacteroides cellulosilyticus</name>
    <dbReference type="NCBI Taxonomy" id="246787"/>
    <lineage>
        <taxon>Bacteria</taxon>
        <taxon>Pseudomonadati</taxon>
        <taxon>Bacteroidota</taxon>
        <taxon>Bacteroidia</taxon>
        <taxon>Bacteroidales</taxon>
        <taxon>Bacteroidaceae</taxon>
        <taxon>Bacteroides</taxon>
    </lineage>
</organism>
<comment type="caution">
    <text evidence="1">The sequence shown here is derived from an EMBL/GenBank/DDBJ whole genome shotgun (WGS) entry which is preliminary data.</text>
</comment>
<evidence type="ECO:0000313" key="1">
    <source>
        <dbReference type="EMBL" id="KAA5408804.1"/>
    </source>
</evidence>
<sequence>MTANKLYNNVFMEVFAIEESMLGDNFSKEAVKDWDSVHQLNIVALMEELFNIMLDPEDIMGFTSYVAGKEILKKYDVDL</sequence>
<dbReference type="InterPro" id="IPR036736">
    <property type="entry name" value="ACP-like_sf"/>
</dbReference>
<name>A0A5M6AAZ1_9BACE</name>
<protein>
    <submittedName>
        <fullName evidence="1">Acyl carrier protein</fullName>
    </submittedName>
</protein>
<dbReference type="AlphaFoldDB" id="A0A5M6AAZ1"/>
<dbReference type="RefSeq" id="WP_149949882.1">
    <property type="nucleotide sequence ID" value="NZ_RCXI01000009.1"/>
</dbReference>
<gene>
    <name evidence="1" type="ORF">F2Y86_12900</name>
</gene>
<accession>A0A5M6AAZ1</accession>
<evidence type="ECO:0000313" key="2">
    <source>
        <dbReference type="Proteomes" id="UP000325055"/>
    </source>
</evidence>
<dbReference type="EMBL" id="VVYW01000009">
    <property type="protein sequence ID" value="KAA5408804.1"/>
    <property type="molecule type" value="Genomic_DNA"/>
</dbReference>
<proteinExistence type="predicted"/>
<reference evidence="1 2" key="1">
    <citation type="journal article" date="2019" name="Nat. Med.">
        <title>A library of human gut bacterial isolates paired with longitudinal multiomics data enables mechanistic microbiome research.</title>
        <authorList>
            <person name="Poyet M."/>
            <person name="Groussin M."/>
            <person name="Gibbons S.M."/>
            <person name="Avila-Pacheco J."/>
            <person name="Jiang X."/>
            <person name="Kearney S.M."/>
            <person name="Perrotta A.R."/>
            <person name="Berdy B."/>
            <person name="Zhao S."/>
            <person name="Lieberman T.D."/>
            <person name="Swanson P.K."/>
            <person name="Smith M."/>
            <person name="Roesemann S."/>
            <person name="Alexander J.E."/>
            <person name="Rich S.A."/>
            <person name="Livny J."/>
            <person name="Vlamakis H."/>
            <person name="Clish C."/>
            <person name="Bullock K."/>
            <person name="Deik A."/>
            <person name="Scott J."/>
            <person name="Pierce K.A."/>
            <person name="Xavier R.J."/>
            <person name="Alm E.J."/>
        </authorList>
    </citation>
    <scope>NUCLEOTIDE SEQUENCE [LARGE SCALE GENOMIC DNA]</scope>
    <source>
        <strain evidence="1 2">BIOML-A7</strain>
    </source>
</reference>
<dbReference type="Gene3D" id="1.10.1200.10">
    <property type="entry name" value="ACP-like"/>
    <property type="match status" value="1"/>
</dbReference>
<dbReference type="Proteomes" id="UP000325055">
    <property type="component" value="Unassembled WGS sequence"/>
</dbReference>